<dbReference type="Proteomes" id="UP001497382">
    <property type="component" value="Unassembled WGS sequence"/>
</dbReference>
<evidence type="ECO:0000313" key="6">
    <source>
        <dbReference type="Proteomes" id="UP001497382"/>
    </source>
</evidence>
<evidence type="ECO:0000256" key="1">
    <source>
        <dbReference type="ARBA" id="ARBA00022737"/>
    </source>
</evidence>
<feature type="domain" description="K Homology" evidence="4">
    <location>
        <begin position="454"/>
        <end position="523"/>
    </location>
</feature>
<evidence type="ECO:0000256" key="2">
    <source>
        <dbReference type="PROSITE-ProRule" id="PRU00117"/>
    </source>
</evidence>
<sequence>MNLNNFSIEFPIHKQNHKFIIGKGGANIKKIRHETNTKIDLPAEKRESDVIVIRGRKEDVLAAKETILAIQEELNNVFIQEITIPAKFHSSIIGTKGRLIDSVTEECGGVFIKFPPGGMGGDKVSICGRKEDVLKAKKRLLEISNELQLAEITAEIKANPEQYKFLIGRNGVNIKKVCKKTGARISFPNENDNDKNIITITGKKEEVKAAKAELSRLIEQLQNTAELIMEIDPEHHRYFVARGAEVLKQISNDYGGVTASFPQKDSNSSKVVLKGDKDFLEGAKKRLKEIVENLEAMVAVECIIPQEHHRTVLGTKGSKVQNIQRQYNVTIKFPDRERAEDLEGEDETNRRDIIIIKGLQENCETAAKALKDSVPIIVEMEVPYDLHRFIIGQKGKDIRCLMETCDVNITIPPQDAQSNIITLKGSPENIIEVKKLLKERIEQLELEKHDKLLRSFQLTVEVDPQYHSKIIGRKGAVISKIRKDHNVQISFPEQDSASDTVITITGNEKDAEAAKKTILKLVQEQEDMYKEEISIDRRVHSRIIGKEGLSVLKIMDKFNVDIRFPRSSDRVDSVVIQGAEDYVLYAKNHLFDLEEEYLSRKKKFERRKERRKEGNFK</sequence>
<comment type="caution">
    <text evidence="5">The sequence shown here is derived from an EMBL/GenBank/DDBJ whole genome shotgun (WGS) entry which is preliminary data.</text>
</comment>
<dbReference type="EMBL" id="CAXIEN010000034">
    <property type="protein sequence ID" value="CAL1268501.1"/>
    <property type="molecule type" value="Genomic_DNA"/>
</dbReference>
<feature type="domain" description="K Homology" evidence="4">
    <location>
        <begin position="4"/>
        <end position="72"/>
    </location>
</feature>
<dbReference type="AlphaFoldDB" id="A0AAV1ZAC4"/>
<proteinExistence type="predicted"/>
<dbReference type="CDD" id="cd22411">
    <property type="entry name" value="KH-I_Vigilin_rpt8"/>
    <property type="match status" value="1"/>
</dbReference>
<dbReference type="PROSITE" id="PS50084">
    <property type="entry name" value="KH_TYPE_1"/>
    <property type="match status" value="8"/>
</dbReference>
<feature type="domain" description="K Homology" evidence="4">
    <location>
        <begin position="376"/>
        <end position="442"/>
    </location>
</feature>
<dbReference type="Pfam" id="PF00013">
    <property type="entry name" value="KH_1"/>
    <property type="match status" value="8"/>
</dbReference>
<name>A0AAV1ZAC4_9ARAC</name>
<keyword evidence="6" id="KW-1185">Reference proteome</keyword>
<feature type="domain" description="K Homology" evidence="4">
    <location>
        <begin position="296"/>
        <end position="375"/>
    </location>
</feature>
<feature type="coiled-coil region" evidence="3">
    <location>
        <begin position="200"/>
        <end position="231"/>
    </location>
</feature>
<reference evidence="5 6" key="1">
    <citation type="submission" date="2024-04" db="EMBL/GenBank/DDBJ databases">
        <authorList>
            <person name="Rising A."/>
            <person name="Reimegard J."/>
            <person name="Sonavane S."/>
            <person name="Akerstrom W."/>
            <person name="Nylinder S."/>
            <person name="Hedman E."/>
            <person name="Kallberg Y."/>
        </authorList>
    </citation>
    <scope>NUCLEOTIDE SEQUENCE [LARGE SCALE GENOMIC DNA]</scope>
</reference>
<keyword evidence="3" id="KW-0175">Coiled coil</keyword>
<dbReference type="GO" id="GO:0010468">
    <property type="term" value="P:regulation of gene expression"/>
    <property type="evidence" value="ECO:0007669"/>
    <property type="project" value="UniProtKB-ARBA"/>
</dbReference>
<feature type="domain" description="K Homology" evidence="4">
    <location>
        <begin position="150"/>
        <end position="219"/>
    </location>
</feature>
<protein>
    <recommendedName>
        <fullName evidence="4">K Homology domain-containing protein</fullName>
    </recommendedName>
</protein>
<accession>A0AAV1ZAC4</accession>
<feature type="domain" description="K Homology" evidence="4">
    <location>
        <begin position="527"/>
        <end position="595"/>
    </location>
</feature>
<organism evidence="5 6">
    <name type="scientific">Larinioides sclopetarius</name>
    <dbReference type="NCBI Taxonomy" id="280406"/>
    <lineage>
        <taxon>Eukaryota</taxon>
        <taxon>Metazoa</taxon>
        <taxon>Ecdysozoa</taxon>
        <taxon>Arthropoda</taxon>
        <taxon>Chelicerata</taxon>
        <taxon>Arachnida</taxon>
        <taxon>Araneae</taxon>
        <taxon>Araneomorphae</taxon>
        <taxon>Entelegynae</taxon>
        <taxon>Araneoidea</taxon>
        <taxon>Araneidae</taxon>
        <taxon>Larinioides</taxon>
    </lineage>
</organism>
<evidence type="ECO:0000259" key="4">
    <source>
        <dbReference type="SMART" id="SM00322"/>
    </source>
</evidence>
<dbReference type="SUPFAM" id="SSF54791">
    <property type="entry name" value="Eukaryotic type KH-domain (KH-domain type I)"/>
    <property type="match status" value="7"/>
</dbReference>
<feature type="domain" description="K Homology" evidence="4">
    <location>
        <begin position="223"/>
        <end position="292"/>
    </location>
</feature>
<feature type="domain" description="K Homology" evidence="4">
    <location>
        <begin position="76"/>
        <end position="145"/>
    </location>
</feature>
<dbReference type="PANTHER" id="PTHR10627">
    <property type="entry name" value="SCP160"/>
    <property type="match status" value="1"/>
</dbReference>
<dbReference type="Gene3D" id="3.30.1370.10">
    <property type="entry name" value="K Homology domain, type 1"/>
    <property type="match status" value="8"/>
</dbReference>
<dbReference type="PANTHER" id="PTHR10627:SF31">
    <property type="entry name" value="DODECA-SATELLITE-BINDING PROTEIN 1, ISOFORM A"/>
    <property type="match status" value="1"/>
</dbReference>
<evidence type="ECO:0000313" key="5">
    <source>
        <dbReference type="EMBL" id="CAL1268501.1"/>
    </source>
</evidence>
<dbReference type="CDD" id="cd22417">
    <property type="entry name" value="KH-I_Vigilin_rpt14"/>
    <property type="match status" value="1"/>
</dbReference>
<gene>
    <name evidence="5" type="ORF">LARSCL_LOCUS4201</name>
</gene>
<dbReference type="InterPro" id="IPR004088">
    <property type="entry name" value="KH_dom_type_1"/>
</dbReference>
<dbReference type="GO" id="GO:0003729">
    <property type="term" value="F:mRNA binding"/>
    <property type="evidence" value="ECO:0007669"/>
    <property type="project" value="TreeGrafter"/>
</dbReference>
<evidence type="ECO:0000256" key="3">
    <source>
        <dbReference type="SAM" id="Coils"/>
    </source>
</evidence>
<dbReference type="InterPro" id="IPR036612">
    <property type="entry name" value="KH_dom_type_1_sf"/>
</dbReference>
<keyword evidence="2" id="KW-0694">RNA-binding</keyword>
<keyword evidence="1" id="KW-0677">Repeat</keyword>
<dbReference type="InterPro" id="IPR004087">
    <property type="entry name" value="KH_dom"/>
</dbReference>
<dbReference type="SMART" id="SM00322">
    <property type="entry name" value="KH"/>
    <property type="match status" value="8"/>
</dbReference>